<dbReference type="Gene3D" id="3.80.10.10">
    <property type="entry name" value="Ribonuclease Inhibitor"/>
    <property type="match status" value="1"/>
</dbReference>
<dbReference type="FunFam" id="3.80.10.10:FF:000026">
    <property type="entry name" value="U2 small nuclear ribonucleoprotein A"/>
    <property type="match status" value="1"/>
</dbReference>
<sequence>MRLTAELLHDSLSYLNPLKERELDLRGQRIPTIENLAAAGPHDAIDFTDNDIQVLGNFPLSPRLNTLLVARNRIVSIQQGLPNAIPNLRNLVLASNILAELADLDVLGMFPRLTHLVLAENPVTRKEHYRYWVLWRCPSVRFLDYEKVKQVEREKGRELFGTAEEPTVLTTEAGFFPVAVEAKEQLPANDPTQILGRKTKSFEMSTNGSAESSKQLRMNLTDEERQLLEKKINNATSLKEIIALEKEMKEGKLPSGLHQDAMEE</sequence>
<dbReference type="InterPro" id="IPR001611">
    <property type="entry name" value="Leu-rich_rpt"/>
</dbReference>
<dbReference type="InterPro" id="IPR044640">
    <property type="entry name" value="RU2A"/>
</dbReference>
<name>T5ADQ1_OPHSC</name>
<dbReference type="Proteomes" id="UP000019374">
    <property type="component" value="Unassembled WGS sequence"/>
</dbReference>
<evidence type="ECO:0000313" key="8">
    <source>
        <dbReference type="Proteomes" id="UP000019374"/>
    </source>
</evidence>
<keyword evidence="7" id="KW-0687">Ribonucleoprotein</keyword>
<keyword evidence="4" id="KW-0539">Nucleus</keyword>
<dbReference type="GO" id="GO:0005686">
    <property type="term" value="C:U2 snRNP"/>
    <property type="evidence" value="ECO:0007669"/>
    <property type="project" value="TreeGrafter"/>
</dbReference>
<accession>T5ADQ1</accession>
<dbReference type="InterPro" id="IPR032675">
    <property type="entry name" value="LRR_dom_sf"/>
</dbReference>
<dbReference type="SUPFAM" id="SSF52058">
    <property type="entry name" value="L domain-like"/>
    <property type="match status" value="1"/>
</dbReference>
<dbReference type="eggNOG" id="KOG1644">
    <property type="taxonomic scope" value="Eukaryota"/>
</dbReference>
<evidence type="ECO:0000256" key="3">
    <source>
        <dbReference type="ARBA" id="ARBA00022737"/>
    </source>
</evidence>
<evidence type="ECO:0000256" key="1">
    <source>
        <dbReference type="ARBA" id="ARBA00004123"/>
    </source>
</evidence>
<dbReference type="EMBL" id="KE653032">
    <property type="protein sequence ID" value="EQK99967.1"/>
    <property type="molecule type" value="Genomic_DNA"/>
</dbReference>
<evidence type="ECO:0000256" key="6">
    <source>
        <dbReference type="ARBA" id="ARBA00024238"/>
    </source>
</evidence>
<dbReference type="Pfam" id="PF14580">
    <property type="entry name" value="LRR_9"/>
    <property type="match status" value="1"/>
</dbReference>
<evidence type="ECO:0000256" key="4">
    <source>
        <dbReference type="ARBA" id="ARBA00023242"/>
    </source>
</evidence>
<evidence type="ECO:0000256" key="2">
    <source>
        <dbReference type="ARBA" id="ARBA00022614"/>
    </source>
</evidence>
<gene>
    <name evidence="7" type="ORF">OCS_04320</name>
</gene>
<dbReference type="PANTHER" id="PTHR10552:SF6">
    <property type="entry name" value="U2 SMALL NUCLEAR RIBONUCLEOPROTEIN A"/>
    <property type="match status" value="1"/>
</dbReference>
<dbReference type="GO" id="GO:0000398">
    <property type="term" value="P:mRNA splicing, via spliceosome"/>
    <property type="evidence" value="ECO:0007669"/>
    <property type="project" value="InterPro"/>
</dbReference>
<protein>
    <recommendedName>
        <fullName evidence="6">U2 small nuclear ribonucleoprotein A'</fullName>
    </recommendedName>
</protein>
<dbReference type="OrthoDB" id="433501at2759"/>
<evidence type="ECO:0000313" key="7">
    <source>
        <dbReference type="EMBL" id="EQK99967.1"/>
    </source>
</evidence>
<dbReference type="HOGENOM" id="CLU_061027_1_0_1"/>
<keyword evidence="3" id="KW-0677">Repeat</keyword>
<dbReference type="AlphaFoldDB" id="T5ADQ1"/>
<evidence type="ECO:0000256" key="5">
    <source>
        <dbReference type="ARBA" id="ARBA00024196"/>
    </source>
</evidence>
<dbReference type="PANTHER" id="PTHR10552">
    <property type="entry name" value="U2 SMALL NUCLEAR RIBONUCLEOPROTEIN A"/>
    <property type="match status" value="1"/>
</dbReference>
<keyword evidence="2" id="KW-0433">Leucine-rich repeat</keyword>
<dbReference type="GO" id="GO:0030620">
    <property type="term" value="F:U2 snRNA binding"/>
    <property type="evidence" value="ECO:0007669"/>
    <property type="project" value="InterPro"/>
</dbReference>
<comment type="subcellular location">
    <subcellularLocation>
        <location evidence="1">Nucleus</location>
    </subcellularLocation>
</comment>
<dbReference type="PROSITE" id="PS51450">
    <property type="entry name" value="LRR"/>
    <property type="match status" value="1"/>
</dbReference>
<organism evidence="7 8">
    <name type="scientific">Ophiocordyceps sinensis (strain Co18 / CGMCC 3.14243)</name>
    <name type="common">Yarsagumba caterpillar fungus</name>
    <name type="synonym">Hirsutella sinensis</name>
    <dbReference type="NCBI Taxonomy" id="911162"/>
    <lineage>
        <taxon>Eukaryota</taxon>
        <taxon>Fungi</taxon>
        <taxon>Dikarya</taxon>
        <taxon>Ascomycota</taxon>
        <taxon>Pezizomycotina</taxon>
        <taxon>Sordariomycetes</taxon>
        <taxon>Hypocreomycetidae</taxon>
        <taxon>Hypocreales</taxon>
        <taxon>Ophiocordycipitaceae</taxon>
        <taxon>Ophiocordyceps</taxon>
    </lineage>
</organism>
<reference evidence="7 8" key="1">
    <citation type="journal article" date="2013" name="Chin. Sci. Bull.">
        <title>Genome survey uncovers the secrets of sex and lifestyle in caterpillar fungus.</title>
        <authorList>
            <person name="Hu X."/>
            <person name="Zhang Y."/>
            <person name="Xiao G."/>
            <person name="Zheng P."/>
            <person name="Xia Y."/>
            <person name="Zhang X."/>
            <person name="St Leger R.J."/>
            <person name="Liu X."/>
            <person name="Wang C."/>
        </authorList>
    </citation>
    <scope>NUCLEOTIDE SEQUENCE [LARGE SCALE GENOMIC DNA]</scope>
    <source>
        <strain evidence="8">Co18 / CGMCC 3.14243</strain>
        <tissue evidence="7">Fruit-body</tissue>
    </source>
</reference>
<comment type="similarity">
    <text evidence="5">Belongs to the U2 small nuclear ribonucleoprotein A family.</text>
</comment>
<proteinExistence type="inferred from homology"/>